<dbReference type="PROSITE" id="PS00012">
    <property type="entry name" value="PHOSPHOPANTETHEINE"/>
    <property type="match status" value="2"/>
</dbReference>
<dbReference type="PROSITE" id="PS50075">
    <property type="entry name" value="CARRIER"/>
    <property type="match status" value="2"/>
</dbReference>
<evidence type="ECO:0000259" key="6">
    <source>
        <dbReference type="PROSITE" id="PS50075"/>
    </source>
</evidence>
<protein>
    <recommendedName>
        <fullName evidence="6">Carrier domain-containing protein</fullName>
    </recommendedName>
</protein>
<sequence>MSDSKHDVRAGHDGARRAQNVSLALRCAGPLDVAALDRAFADAVERHEKGWADPPVLRTNEALGDFDSAIRDALAEPIDLAVGPPVRAHLFVAGPEQHMLVLVAHRTLADERSLRLLWRDLAHAYEARTAGSSPDWSAIDETEPRQSYGEPEGEHGTADHLAYWKTQLNGVPEQLSLPADRPRPAEPSYRADRIPVRIGARSHARLAEFAEASDASLLMVLHAGLAALLSRMGAGDDIVMGQPTPGSVHAPDLSAGARGNALVVRTDTSGDPSLSGLVQRVRNTTLAARAHQDVPFEYLADLVGPAGSLAHRPLFQIMMSLEPVADRRHVAAGLRMDVADAPSTVTRFDLHFDLVDEGQGADGHAGVTGSVEFATDLFDPDSVRALVERWILLLDAAVDDPDRSLGLVDVLTAAERDLVLGEWSGSGEQESNATLPDLFAAQVARTPDAVAVVCGDVTVSYAELDARANRLARLLIRSGVRPESLVAVMMERSVDLVVALLAVLKAGGAYVAVDPGYPDERVRDILADARPVTVLADREARDRFALSDPDGADGSVPEWILPVEADAEAGARDATAGPDGRAVTDAERLSPLRAEHAAYVIYTSGSTGKPKGVVVPQANVGRLFAAVSDWLQPRPGDAWTWFHSFAFDFSVWEFWGALLSGARLVVVPLEVSRSPREFLALLAREEVTVLSQTPSAFYQLMQAEAEDPELGARLALRWIVFGGEALDESRLEPWHARHRGTGPAMVNMYGPTEFTVHGSCHALDETGFGGRGADGASLIGRGLPGLRTYVLDGALRPVPPGVVGELYVSGGQLARGYLGRPALTAQRFVADPYGSGGGRLYRTGDVVRWTADGLLEYLGRADQQVKIRGFRIEPGEIEAVLHGHPGVARAVVVAREDRPGDKRLVAYVVPESAPGHLDEQAEQDHVHDWRLLYDSVYSDAAQAPVGDNFTGWNSTYDGRPIPLPEMREWRDATVARVLELRPRRVLEIGVGTGLLLSRIAPHCEAYWGTDISESVVEEVRHWVAGDPALASKVELRTQAAHETGGIPEGYFDAVILNSVVQYFPSADYLHQVLRWAVGTLAPGGAVFVGDVRNPRLLRALTTAVHVGRAQDTSDVPALRRQVEHALMTEKELLVDPDFFHALARRESDLAGVDLRVKRGAHHNELTRYRYDVALHKRGGNLLPLADVPRVDWSELGTLPALEDRLTAAAPPALRVTDVPNTRVLREVALAEAIRSGHTLDDDTRDGTGTPDDLEAFHDLGSRLGYWVGVAWSGTPDAVDVTFVRADRTATAAPVGAHLPTRTDSATTPLSAWTSDPRKASAASTLPSTLRDFAGERLPAYMVPVAFVALDRLPLTRNGKLDRAALPAPRFDASTGRGRTARTPHEEILCAMFADILGMPEVGVDDGFFDLGGHSLLATRLVSRIRSALGVEVPIRTVFDRQTAAGIAAWLARAGVARPEVTARDHSQDIPLSYAQQRLWFLGELEGPNTTYNVPVALRLKGELDIAALSAALGDVVARHESLRTLYRTVDGLPRQHVLDAETADPRPDIVDVAPEEVEEAVLRAASYVFDLTVDLPVRMTLLRVGPADHVLVLLMHHIAFDGWSLKPLWRDLSLAYGHRSAGREPAWTPLPVRYVDYVLWQRDLLGEADDPDSVLSRQLSYWTQQLADLPDELTLPSDRPRPALATHRGAVADVSVPPELYARLTKVAAEHGVTLFMLLQAGLAVLVSRLGGGDDIPIGSPIAGRTDESLDDLVGFFVNTLVLRTDVSGDPTFAELLGRVRETGLAAFEHQDAPFERLVEDLAPTRSLARHPLCQVVLTVQNADRADPEFPGLQTDRHPMGFAPAQFDLNFEFTERVGPGGRPDGLDGRIIFATDLYDRSTAADLGARLLRLLAAAANDPHAPVERLDLMSDAEREQLRLFANGPRTSLPSASVARLFEEQADRTPHAPAVVDGDDSLTYAELDARANRLAHALRERGVGPERPVVMLQERSAAVVVSVLAVLKAGGYYVPLPTAFPVARMRWVLNDTRAPVLLTDRAHLDHPLVTGSDVPVVRADDPRDLAEAPEHRPGVPVHPDQLLYVMYTSGSTGAPKGVGVSHRNVAAFAADRQWRPRDREATLMHSPHAFDPSTYELWLPLLSGGRVEVAPTGMLDADAMGAAAGRVSSAVFAAALFNVLAEEATTAMGRLGLVWSGGDVISPAGVRRLLATGPDVVVGNAYGATETTVISTWYPMRPGDPVTGTVPVGVPMDGTQVHVLDRRLQPVPVGVPGEIYVAGSGLARGYLGRPDLTAERFVAGPAGERMYRTGDLGRWRHDGNLEFVGRADDQVKVRGFRVEPAEVTAALLDLPDVGQATVMVREETGRTHLVAYVVPEDGAPMPAPDAVRAALAETLPDYMLPAAVVPLDRLPLTGNGKLDRGALPAPALATVSGGREPRNGREKVLCALFAEILGVPRVSVDDDFFELGGHSLLATRLVSRIRTELGAECDLRAVFDAPTIARLVDRLFTVKAARPALRPRPRVPHVS</sequence>
<dbReference type="Gene3D" id="1.10.1200.10">
    <property type="entry name" value="ACP-like"/>
    <property type="match status" value="1"/>
</dbReference>
<dbReference type="CDD" id="cd17643">
    <property type="entry name" value="A_NRPS_Cytc1-like"/>
    <property type="match status" value="1"/>
</dbReference>
<dbReference type="InterPro" id="IPR000873">
    <property type="entry name" value="AMP-dep_synth/lig_dom"/>
</dbReference>
<proteinExistence type="predicted"/>
<comment type="cofactor">
    <cofactor evidence="1">
        <name>pantetheine 4'-phosphate</name>
        <dbReference type="ChEBI" id="CHEBI:47942"/>
    </cofactor>
</comment>
<dbReference type="Gene3D" id="3.30.559.10">
    <property type="entry name" value="Chloramphenicol acetyltransferase-like domain"/>
    <property type="match status" value="2"/>
</dbReference>
<dbReference type="InterPro" id="IPR013217">
    <property type="entry name" value="Methyltransf_12"/>
</dbReference>
<dbReference type="PANTHER" id="PTHR45527:SF1">
    <property type="entry name" value="FATTY ACID SYNTHASE"/>
    <property type="match status" value="1"/>
</dbReference>
<dbReference type="Pfam" id="PF00501">
    <property type="entry name" value="AMP-binding"/>
    <property type="match status" value="2"/>
</dbReference>
<dbReference type="CDD" id="cd19540">
    <property type="entry name" value="LCL_NRPS-like"/>
    <property type="match status" value="1"/>
</dbReference>
<keyword evidence="2" id="KW-0596">Phosphopantetheine</keyword>
<dbReference type="SUPFAM" id="SSF47336">
    <property type="entry name" value="ACP-like"/>
    <property type="match status" value="2"/>
</dbReference>
<dbReference type="Gene3D" id="3.40.50.150">
    <property type="entry name" value="Vaccinia Virus protein VP39"/>
    <property type="match status" value="1"/>
</dbReference>
<dbReference type="InterPro" id="IPR029063">
    <property type="entry name" value="SAM-dependent_MTases_sf"/>
</dbReference>
<dbReference type="Pfam" id="PF00550">
    <property type="entry name" value="PP-binding"/>
    <property type="match status" value="2"/>
</dbReference>
<dbReference type="CDD" id="cd12117">
    <property type="entry name" value="A_NRPS_Srf_like"/>
    <property type="match status" value="1"/>
</dbReference>
<dbReference type="Proteomes" id="UP001501563">
    <property type="component" value="Unassembled WGS sequence"/>
</dbReference>
<dbReference type="InterPro" id="IPR009081">
    <property type="entry name" value="PP-bd_ACP"/>
</dbReference>
<dbReference type="Gene3D" id="3.40.50.12780">
    <property type="entry name" value="N-terminal domain of ligase-like"/>
    <property type="match status" value="1"/>
</dbReference>
<feature type="domain" description="Carrier" evidence="6">
    <location>
        <begin position="1379"/>
        <end position="1454"/>
    </location>
</feature>
<dbReference type="InterPro" id="IPR042099">
    <property type="entry name" value="ANL_N_sf"/>
</dbReference>
<name>A0ABP7L5W1_9ACTN</name>
<dbReference type="RefSeq" id="WP_345553273.1">
    <property type="nucleotide sequence ID" value="NZ_BAAAZA010000030.1"/>
</dbReference>
<dbReference type="Gene3D" id="2.30.38.10">
    <property type="entry name" value="Luciferase, Domain 3"/>
    <property type="match status" value="1"/>
</dbReference>
<dbReference type="InterPro" id="IPR045851">
    <property type="entry name" value="AMP-bd_C_sf"/>
</dbReference>
<dbReference type="InterPro" id="IPR025110">
    <property type="entry name" value="AMP-bd_C"/>
</dbReference>
<dbReference type="Pfam" id="PF08242">
    <property type="entry name" value="Methyltransf_12"/>
    <property type="match status" value="1"/>
</dbReference>
<dbReference type="SUPFAM" id="SSF56801">
    <property type="entry name" value="Acetyl-CoA synthetase-like"/>
    <property type="match status" value="2"/>
</dbReference>
<dbReference type="Gene3D" id="3.30.559.30">
    <property type="entry name" value="Nonribosomal peptide synthetase, condensation domain"/>
    <property type="match status" value="2"/>
</dbReference>
<dbReference type="InterPro" id="IPR001242">
    <property type="entry name" value="Condensation_dom"/>
</dbReference>
<dbReference type="Gene3D" id="3.30.300.30">
    <property type="match status" value="3"/>
</dbReference>
<dbReference type="InterPro" id="IPR020806">
    <property type="entry name" value="PKS_PP-bd"/>
</dbReference>
<reference evidence="8" key="1">
    <citation type="journal article" date="2019" name="Int. J. Syst. Evol. Microbiol.">
        <title>The Global Catalogue of Microorganisms (GCM) 10K type strain sequencing project: providing services to taxonomists for standard genome sequencing and annotation.</title>
        <authorList>
            <consortium name="The Broad Institute Genomics Platform"/>
            <consortium name="The Broad Institute Genome Sequencing Center for Infectious Disease"/>
            <person name="Wu L."/>
            <person name="Ma J."/>
        </authorList>
    </citation>
    <scope>NUCLEOTIDE SEQUENCE [LARGE SCALE GENOMIC DNA]</scope>
    <source>
        <strain evidence="8">JCM 16578</strain>
    </source>
</reference>
<dbReference type="Gene3D" id="3.40.50.1820">
    <property type="entry name" value="alpha/beta hydrolase"/>
    <property type="match status" value="1"/>
</dbReference>
<feature type="region of interest" description="Disordered" evidence="5">
    <location>
        <begin position="132"/>
        <end position="156"/>
    </location>
</feature>
<dbReference type="SUPFAM" id="SSF52777">
    <property type="entry name" value="CoA-dependent acyltransferases"/>
    <property type="match status" value="4"/>
</dbReference>
<feature type="compositionally biased region" description="Polar residues" evidence="5">
    <location>
        <begin position="1301"/>
        <end position="1313"/>
    </location>
</feature>
<dbReference type="PROSITE" id="PS00455">
    <property type="entry name" value="AMP_BINDING"/>
    <property type="match status" value="2"/>
</dbReference>
<dbReference type="InterPro" id="IPR020845">
    <property type="entry name" value="AMP-binding_CS"/>
</dbReference>
<feature type="domain" description="Carrier" evidence="6">
    <location>
        <begin position="2432"/>
        <end position="2507"/>
    </location>
</feature>
<dbReference type="NCBIfam" id="TIGR01733">
    <property type="entry name" value="AA-adenyl-dom"/>
    <property type="match status" value="2"/>
</dbReference>
<dbReference type="Pfam" id="PF13193">
    <property type="entry name" value="AMP-binding_C"/>
    <property type="match status" value="2"/>
</dbReference>
<dbReference type="PANTHER" id="PTHR45527">
    <property type="entry name" value="NONRIBOSOMAL PEPTIDE SYNTHETASE"/>
    <property type="match status" value="1"/>
</dbReference>
<dbReference type="InterPro" id="IPR029058">
    <property type="entry name" value="AB_hydrolase_fold"/>
</dbReference>
<keyword evidence="4" id="KW-0677">Repeat</keyword>
<dbReference type="InterPro" id="IPR036736">
    <property type="entry name" value="ACP-like_sf"/>
</dbReference>
<evidence type="ECO:0000256" key="4">
    <source>
        <dbReference type="ARBA" id="ARBA00022737"/>
    </source>
</evidence>
<evidence type="ECO:0000256" key="1">
    <source>
        <dbReference type="ARBA" id="ARBA00001957"/>
    </source>
</evidence>
<dbReference type="SUPFAM" id="SSF53335">
    <property type="entry name" value="S-adenosyl-L-methionine-dependent methyltransferases"/>
    <property type="match status" value="1"/>
</dbReference>
<dbReference type="InterPro" id="IPR006162">
    <property type="entry name" value="Ppantetheine_attach_site"/>
</dbReference>
<organism evidence="7 8">
    <name type="scientific">Streptomyces lannensis</name>
    <dbReference type="NCBI Taxonomy" id="766498"/>
    <lineage>
        <taxon>Bacteria</taxon>
        <taxon>Bacillati</taxon>
        <taxon>Actinomycetota</taxon>
        <taxon>Actinomycetes</taxon>
        <taxon>Kitasatosporales</taxon>
        <taxon>Streptomycetaceae</taxon>
        <taxon>Streptomyces</taxon>
    </lineage>
</organism>
<accession>A0ABP7L5W1</accession>
<dbReference type="InterPro" id="IPR023213">
    <property type="entry name" value="CAT-like_dom_sf"/>
</dbReference>
<dbReference type="Gene3D" id="3.40.50.980">
    <property type="match status" value="2"/>
</dbReference>
<evidence type="ECO:0000313" key="7">
    <source>
        <dbReference type="EMBL" id="GAA3893091.1"/>
    </source>
</evidence>
<evidence type="ECO:0000256" key="2">
    <source>
        <dbReference type="ARBA" id="ARBA00022450"/>
    </source>
</evidence>
<dbReference type="Pfam" id="PF00668">
    <property type="entry name" value="Condensation"/>
    <property type="match status" value="2"/>
</dbReference>
<evidence type="ECO:0000313" key="8">
    <source>
        <dbReference type="Proteomes" id="UP001501563"/>
    </source>
</evidence>
<dbReference type="SMART" id="SM00823">
    <property type="entry name" value="PKS_PP"/>
    <property type="match status" value="2"/>
</dbReference>
<dbReference type="CDD" id="cd02440">
    <property type="entry name" value="AdoMet_MTases"/>
    <property type="match status" value="1"/>
</dbReference>
<evidence type="ECO:0000256" key="3">
    <source>
        <dbReference type="ARBA" id="ARBA00022553"/>
    </source>
</evidence>
<keyword evidence="8" id="KW-1185">Reference proteome</keyword>
<keyword evidence="3" id="KW-0597">Phosphoprotein</keyword>
<dbReference type="EMBL" id="BAAAZA010000030">
    <property type="protein sequence ID" value="GAA3893091.1"/>
    <property type="molecule type" value="Genomic_DNA"/>
</dbReference>
<gene>
    <name evidence="7" type="ORF">GCM10022207_71190</name>
</gene>
<feature type="region of interest" description="Disordered" evidence="5">
    <location>
        <begin position="1297"/>
        <end position="1317"/>
    </location>
</feature>
<dbReference type="InterPro" id="IPR010071">
    <property type="entry name" value="AA_adenyl_dom"/>
</dbReference>
<comment type="caution">
    <text evidence="7">The sequence shown here is derived from an EMBL/GenBank/DDBJ whole genome shotgun (WGS) entry which is preliminary data.</text>
</comment>
<evidence type="ECO:0000256" key="5">
    <source>
        <dbReference type="SAM" id="MobiDB-lite"/>
    </source>
</evidence>